<dbReference type="AlphaFoldDB" id="A0A5C8NPQ4"/>
<dbReference type="Proteomes" id="UP000321574">
    <property type="component" value="Unassembled WGS sequence"/>
</dbReference>
<feature type="transmembrane region" description="Helical" evidence="2">
    <location>
        <begin position="109"/>
        <end position="129"/>
    </location>
</feature>
<reference evidence="4 5" key="1">
    <citation type="submission" date="2019-06" db="EMBL/GenBank/DDBJ databases">
        <title>Cerasibacillus sp. nov., isolated from maize field.</title>
        <authorList>
            <person name="Lin S.-Y."/>
            <person name="Tsai C.-F."/>
            <person name="Young C.-C."/>
        </authorList>
    </citation>
    <scope>NUCLEOTIDE SEQUENCE [LARGE SCALE GENOMIC DNA]</scope>
    <source>
        <strain evidence="4 5">CC-CFT480</strain>
    </source>
</reference>
<comment type="similarity">
    <text evidence="1">Belongs to the DedA family.</text>
</comment>
<comment type="caution">
    <text evidence="4">The sequence shown here is derived from an EMBL/GenBank/DDBJ whole genome shotgun (WGS) entry which is preliminary data.</text>
</comment>
<gene>
    <name evidence="4" type="ORF">FHP05_11005</name>
</gene>
<keyword evidence="5" id="KW-1185">Reference proteome</keyword>
<evidence type="ECO:0000313" key="5">
    <source>
        <dbReference type="Proteomes" id="UP000321574"/>
    </source>
</evidence>
<evidence type="ECO:0000259" key="3">
    <source>
        <dbReference type="Pfam" id="PF09335"/>
    </source>
</evidence>
<dbReference type="GO" id="GO:0005886">
    <property type="term" value="C:plasma membrane"/>
    <property type="evidence" value="ECO:0007669"/>
    <property type="project" value="TreeGrafter"/>
</dbReference>
<feature type="transmembrane region" description="Helical" evidence="2">
    <location>
        <begin position="179"/>
        <end position="198"/>
    </location>
</feature>
<keyword evidence="2" id="KW-0812">Transmembrane</keyword>
<dbReference type="InterPro" id="IPR051311">
    <property type="entry name" value="DedA_domain"/>
</dbReference>
<dbReference type="Pfam" id="PF09335">
    <property type="entry name" value="VTT_dom"/>
    <property type="match status" value="1"/>
</dbReference>
<dbReference type="OrthoDB" id="9782291at2"/>
<feature type="domain" description="VTT" evidence="3">
    <location>
        <begin position="35"/>
        <end position="161"/>
    </location>
</feature>
<dbReference type="PANTHER" id="PTHR42709">
    <property type="entry name" value="ALKALINE PHOSPHATASE LIKE PROTEIN"/>
    <property type="match status" value="1"/>
</dbReference>
<keyword evidence="2" id="KW-0472">Membrane</keyword>
<organism evidence="4 5">
    <name type="scientific">Cerasibacillus terrae</name>
    <dbReference type="NCBI Taxonomy" id="2498845"/>
    <lineage>
        <taxon>Bacteria</taxon>
        <taxon>Bacillati</taxon>
        <taxon>Bacillota</taxon>
        <taxon>Bacilli</taxon>
        <taxon>Bacillales</taxon>
        <taxon>Bacillaceae</taxon>
        <taxon>Cerasibacillus</taxon>
    </lineage>
</organism>
<accession>A0A5C8NPQ4</accession>
<protein>
    <submittedName>
        <fullName evidence="4">DedA family protein</fullName>
    </submittedName>
</protein>
<name>A0A5C8NPQ4_9BACI</name>
<dbReference type="PANTHER" id="PTHR42709:SF9">
    <property type="entry name" value="ALKALINE PHOSPHATASE LIKE PROTEIN"/>
    <property type="match status" value="1"/>
</dbReference>
<dbReference type="EMBL" id="VDUW01000007">
    <property type="protein sequence ID" value="TXL63699.1"/>
    <property type="molecule type" value="Genomic_DNA"/>
</dbReference>
<evidence type="ECO:0000256" key="2">
    <source>
        <dbReference type="SAM" id="Phobius"/>
    </source>
</evidence>
<sequence>MKAGNTMGVWHEAVSQYGYIAIFTLLTMGLLGLPVPDEVLVTYLGYITSLGEMSFTITFLSAVFGSICGISISYFIGVKLGEPFVRKYGSKLKVRAHTIERTKRLFSKYGSIFLIISYFIPGVRHVAAYISGITKYSFKHFLFFATIGAVVWVTVFLSLGNRLGANWGIIADFIRKYSWSIVGTLILIIVVCITYYRYRKQHT</sequence>
<feature type="transmembrane region" description="Helical" evidence="2">
    <location>
        <begin position="55"/>
        <end position="76"/>
    </location>
</feature>
<evidence type="ECO:0000313" key="4">
    <source>
        <dbReference type="EMBL" id="TXL63699.1"/>
    </source>
</evidence>
<keyword evidence="2" id="KW-1133">Transmembrane helix</keyword>
<proteinExistence type="inferred from homology"/>
<dbReference type="InterPro" id="IPR032816">
    <property type="entry name" value="VTT_dom"/>
</dbReference>
<feature type="transmembrane region" description="Helical" evidence="2">
    <location>
        <begin position="17"/>
        <end position="35"/>
    </location>
</feature>
<evidence type="ECO:0000256" key="1">
    <source>
        <dbReference type="ARBA" id="ARBA00010792"/>
    </source>
</evidence>
<feature type="transmembrane region" description="Helical" evidence="2">
    <location>
        <begin position="141"/>
        <end position="159"/>
    </location>
</feature>